<gene>
    <name evidence="8" type="ORF">B0I35DRAFT_505113</name>
</gene>
<evidence type="ECO:0000256" key="7">
    <source>
        <dbReference type="SAM" id="MobiDB-lite"/>
    </source>
</evidence>
<evidence type="ECO:0008006" key="10">
    <source>
        <dbReference type="Google" id="ProtNLM"/>
    </source>
</evidence>
<keyword evidence="4" id="KW-0238">DNA-binding</keyword>
<evidence type="ECO:0000256" key="1">
    <source>
        <dbReference type="ARBA" id="ARBA00022723"/>
    </source>
</evidence>
<sequence>MAESPAPERPHRQAKRNACLPCRRKRAKVTLTCFHIRYCVDVAFPPSYAPRALRLLLVMASLTRCVHRGDDCSYQDRVWRTKDDLRSEISKLQDGVTQALELLGKVTADFTPEVMEEIRRATRLDSIMGLLGMDATANDSGIEVGGSSSSGDSVSSGPSGPSGPPGAAPLWTRRETSTGAEGAPGHAPPISAVPTSTPASFAQNASTSGFSYMSAQREGMRSHLTQLPLRTTDQPWAATSLHMSPQFVAQALDPIPVSLDQTVLDANWHSLDMDRDQLFEIINVYFTWELPGYGAVEQESFMKDLLARRRRYCCEALVIAIMARSYQMMESGGKVIDKGIVYRLYNQAQTMLTVERAALETEYPYIQTLTVLSSIDIVSGRGQQAWNLAFEGARLAIVDALDRKDDTPVDEEELTVRANTFCGAVSLPRLLRLVTLRLDPMEAPMFMRLGRGEETAEGRIERAILLQRHFWSLLRHTPSGNQLSWEVTEILHTFMLFHFDEDSVRQNKGDLFEVYPQLQQCWDKSAAGANDLDLSVGKVYNCLQYHFSILTMFKPYINDPTLATTIAPRAVLANSANIVIQLAWQFKMRWGLGLVHLGFPYIVGLATETMVYLSLPEVPALRMGGQPADGVWSTNETACKGIMMLAEMGPHHASAREFLAKVSRSYQQHSPSPYT</sequence>
<evidence type="ECO:0000256" key="2">
    <source>
        <dbReference type="ARBA" id="ARBA00022833"/>
    </source>
</evidence>
<dbReference type="PANTHER" id="PTHR31313:SF4">
    <property type="entry name" value="CONIDIAL DEVELOPMENT PROTEIN FLUFFY"/>
    <property type="match status" value="1"/>
</dbReference>
<protein>
    <recommendedName>
        <fullName evidence="10">Transcription factor domain-containing protein</fullName>
    </recommendedName>
</protein>
<keyword evidence="9" id="KW-1185">Reference proteome</keyword>
<evidence type="ECO:0000256" key="4">
    <source>
        <dbReference type="ARBA" id="ARBA00023125"/>
    </source>
</evidence>
<dbReference type="EMBL" id="JAGPNK010000009">
    <property type="protein sequence ID" value="KAH7313714.1"/>
    <property type="molecule type" value="Genomic_DNA"/>
</dbReference>
<dbReference type="PANTHER" id="PTHR31313">
    <property type="entry name" value="TY1 ENHANCER ACTIVATOR"/>
    <property type="match status" value="1"/>
</dbReference>
<keyword evidence="2" id="KW-0862">Zinc</keyword>
<dbReference type="Proteomes" id="UP000813444">
    <property type="component" value="Unassembled WGS sequence"/>
</dbReference>
<dbReference type="GO" id="GO:0003677">
    <property type="term" value="F:DNA binding"/>
    <property type="evidence" value="ECO:0007669"/>
    <property type="project" value="UniProtKB-KW"/>
</dbReference>
<keyword evidence="1" id="KW-0479">Metal-binding</keyword>
<comment type="caution">
    <text evidence="8">The sequence shown here is derived from an EMBL/GenBank/DDBJ whole genome shotgun (WGS) entry which is preliminary data.</text>
</comment>
<dbReference type="CDD" id="cd12148">
    <property type="entry name" value="fungal_TF_MHR"/>
    <property type="match status" value="1"/>
</dbReference>
<dbReference type="GO" id="GO:0046872">
    <property type="term" value="F:metal ion binding"/>
    <property type="evidence" value="ECO:0007669"/>
    <property type="project" value="UniProtKB-KW"/>
</dbReference>
<evidence type="ECO:0000256" key="6">
    <source>
        <dbReference type="ARBA" id="ARBA00023242"/>
    </source>
</evidence>
<evidence type="ECO:0000256" key="5">
    <source>
        <dbReference type="ARBA" id="ARBA00023163"/>
    </source>
</evidence>
<feature type="compositionally biased region" description="Low complexity" evidence="7">
    <location>
        <begin position="145"/>
        <end position="159"/>
    </location>
</feature>
<organism evidence="8 9">
    <name type="scientific">Stachybotrys elegans</name>
    <dbReference type="NCBI Taxonomy" id="80388"/>
    <lineage>
        <taxon>Eukaryota</taxon>
        <taxon>Fungi</taxon>
        <taxon>Dikarya</taxon>
        <taxon>Ascomycota</taxon>
        <taxon>Pezizomycotina</taxon>
        <taxon>Sordariomycetes</taxon>
        <taxon>Hypocreomycetidae</taxon>
        <taxon>Hypocreales</taxon>
        <taxon>Stachybotryaceae</taxon>
        <taxon>Stachybotrys</taxon>
    </lineage>
</organism>
<accession>A0A8K0WR27</accession>
<dbReference type="InterPro" id="IPR051615">
    <property type="entry name" value="Transcr_Regulatory_Elem"/>
</dbReference>
<evidence type="ECO:0000313" key="9">
    <source>
        <dbReference type="Proteomes" id="UP000813444"/>
    </source>
</evidence>
<keyword evidence="3" id="KW-0805">Transcription regulation</keyword>
<feature type="region of interest" description="Disordered" evidence="7">
    <location>
        <begin position="139"/>
        <end position="201"/>
    </location>
</feature>
<dbReference type="AlphaFoldDB" id="A0A8K0WR27"/>
<name>A0A8K0WR27_9HYPO</name>
<reference evidence="8" key="1">
    <citation type="journal article" date="2021" name="Nat. Commun.">
        <title>Genetic determinants of endophytism in the Arabidopsis root mycobiome.</title>
        <authorList>
            <person name="Mesny F."/>
            <person name="Miyauchi S."/>
            <person name="Thiergart T."/>
            <person name="Pickel B."/>
            <person name="Atanasova L."/>
            <person name="Karlsson M."/>
            <person name="Huettel B."/>
            <person name="Barry K.W."/>
            <person name="Haridas S."/>
            <person name="Chen C."/>
            <person name="Bauer D."/>
            <person name="Andreopoulos W."/>
            <person name="Pangilinan J."/>
            <person name="LaButti K."/>
            <person name="Riley R."/>
            <person name="Lipzen A."/>
            <person name="Clum A."/>
            <person name="Drula E."/>
            <person name="Henrissat B."/>
            <person name="Kohler A."/>
            <person name="Grigoriev I.V."/>
            <person name="Martin F.M."/>
            <person name="Hacquard S."/>
        </authorList>
    </citation>
    <scope>NUCLEOTIDE SEQUENCE</scope>
    <source>
        <strain evidence="8">MPI-CAGE-CH-0235</strain>
    </source>
</reference>
<evidence type="ECO:0000313" key="8">
    <source>
        <dbReference type="EMBL" id="KAH7313714.1"/>
    </source>
</evidence>
<keyword evidence="5" id="KW-0804">Transcription</keyword>
<evidence type="ECO:0000256" key="3">
    <source>
        <dbReference type="ARBA" id="ARBA00023015"/>
    </source>
</evidence>
<proteinExistence type="predicted"/>
<dbReference type="OrthoDB" id="5140864at2759"/>
<keyword evidence="6" id="KW-0539">Nucleus</keyword>